<name>A0A1R2CCB5_9CILI</name>
<dbReference type="CDD" id="cd07521">
    <property type="entry name" value="HAD_FCP1-like"/>
    <property type="match status" value="1"/>
</dbReference>
<reference evidence="2 3" key="1">
    <citation type="submission" date="2016-11" db="EMBL/GenBank/DDBJ databases">
        <title>The macronuclear genome of Stentor coeruleus: a giant cell with tiny introns.</title>
        <authorList>
            <person name="Slabodnick M."/>
            <person name="Ruby J.G."/>
            <person name="Reiff S.B."/>
            <person name="Swart E.C."/>
            <person name="Gosai S."/>
            <person name="Prabakaran S."/>
            <person name="Witkowska E."/>
            <person name="Larue G.E."/>
            <person name="Fisher S."/>
            <person name="Freeman R.M."/>
            <person name="Gunawardena J."/>
            <person name="Chu W."/>
            <person name="Stover N.A."/>
            <person name="Gregory B.D."/>
            <person name="Nowacki M."/>
            <person name="Derisi J."/>
            <person name="Roy S.W."/>
            <person name="Marshall W.F."/>
            <person name="Sood P."/>
        </authorList>
    </citation>
    <scope>NUCLEOTIDE SEQUENCE [LARGE SCALE GENOMIC DNA]</scope>
    <source>
        <strain evidence="2">WM001</strain>
    </source>
</reference>
<dbReference type="InterPro" id="IPR004274">
    <property type="entry name" value="FCP1_dom"/>
</dbReference>
<dbReference type="InterPro" id="IPR023214">
    <property type="entry name" value="HAD_sf"/>
</dbReference>
<dbReference type="SMART" id="SM00577">
    <property type="entry name" value="CPDc"/>
    <property type="match status" value="1"/>
</dbReference>
<dbReference type="FunFam" id="3.40.50.1000:FF:000093">
    <property type="entry name" value="NLI interacting factor-like phosphatase family protein"/>
    <property type="match status" value="1"/>
</dbReference>
<sequence length="285" mass="32364">MSTSLQNSIENSKIIQPCDESSLNNTQQCYTRTRKPCILRVFSKLCSCFFVQHKASSEEITLLQPHSIEGKKTLILDLDETLVHSSLHPIEKCDLKLSIIIDGNLVDIYVLIRPGVEDFLINVGKVFEVVIFTASLKAYADPVIDFIDKHQVVKGRLFRNDCIISNGSYVKNLSLLGRDLKKVIIVDNSPISYSMHPYNALAITSWFDDKNDIKLQEVHKILEILDQVDDVTEVLKRLGTENLELSPKNINLIMDSYIYERSELNSPKPGNAKKFEFFKAADDNN</sequence>
<organism evidence="2 3">
    <name type="scientific">Stentor coeruleus</name>
    <dbReference type="NCBI Taxonomy" id="5963"/>
    <lineage>
        <taxon>Eukaryota</taxon>
        <taxon>Sar</taxon>
        <taxon>Alveolata</taxon>
        <taxon>Ciliophora</taxon>
        <taxon>Postciliodesmatophora</taxon>
        <taxon>Heterotrichea</taxon>
        <taxon>Heterotrichida</taxon>
        <taxon>Stentoridae</taxon>
        <taxon>Stentor</taxon>
    </lineage>
</organism>
<dbReference type="PANTHER" id="PTHR12210">
    <property type="entry name" value="DULLARD PROTEIN PHOSPHATASE"/>
    <property type="match status" value="1"/>
</dbReference>
<evidence type="ECO:0000259" key="1">
    <source>
        <dbReference type="PROSITE" id="PS50969"/>
    </source>
</evidence>
<dbReference type="Pfam" id="PF03031">
    <property type="entry name" value="NIF"/>
    <property type="match status" value="1"/>
</dbReference>
<dbReference type="SUPFAM" id="SSF56784">
    <property type="entry name" value="HAD-like"/>
    <property type="match status" value="1"/>
</dbReference>
<dbReference type="OrthoDB" id="277011at2759"/>
<feature type="domain" description="FCP1 homology" evidence="1">
    <location>
        <begin position="67"/>
        <end position="225"/>
    </location>
</feature>
<dbReference type="InterPro" id="IPR011948">
    <property type="entry name" value="Dullard_phosphatase"/>
</dbReference>
<dbReference type="NCBIfam" id="TIGR02251">
    <property type="entry name" value="HIF-SF_euk"/>
    <property type="match status" value="1"/>
</dbReference>
<dbReference type="Gene3D" id="3.40.50.1000">
    <property type="entry name" value="HAD superfamily/HAD-like"/>
    <property type="match status" value="1"/>
</dbReference>
<dbReference type="Proteomes" id="UP000187209">
    <property type="component" value="Unassembled WGS sequence"/>
</dbReference>
<dbReference type="AlphaFoldDB" id="A0A1R2CCB5"/>
<dbReference type="InterPro" id="IPR050365">
    <property type="entry name" value="TIM50"/>
</dbReference>
<gene>
    <name evidence="2" type="ORF">SteCoe_11838</name>
</gene>
<proteinExistence type="predicted"/>
<evidence type="ECO:0000313" key="2">
    <source>
        <dbReference type="EMBL" id="OMJ86622.1"/>
    </source>
</evidence>
<comment type="caution">
    <text evidence="2">The sequence shown here is derived from an EMBL/GenBank/DDBJ whole genome shotgun (WGS) entry which is preliminary data.</text>
</comment>
<evidence type="ECO:0000313" key="3">
    <source>
        <dbReference type="Proteomes" id="UP000187209"/>
    </source>
</evidence>
<protein>
    <recommendedName>
        <fullName evidence="1">FCP1 homology domain-containing protein</fullName>
    </recommendedName>
</protein>
<dbReference type="PROSITE" id="PS50969">
    <property type="entry name" value="FCP1"/>
    <property type="match status" value="1"/>
</dbReference>
<dbReference type="EMBL" id="MPUH01000200">
    <property type="protein sequence ID" value="OMJ86622.1"/>
    <property type="molecule type" value="Genomic_DNA"/>
</dbReference>
<keyword evidence="3" id="KW-1185">Reference proteome</keyword>
<accession>A0A1R2CCB5</accession>
<dbReference type="InterPro" id="IPR036412">
    <property type="entry name" value="HAD-like_sf"/>
</dbReference>
<dbReference type="GO" id="GO:0016791">
    <property type="term" value="F:phosphatase activity"/>
    <property type="evidence" value="ECO:0007669"/>
    <property type="project" value="InterPro"/>
</dbReference>